<dbReference type="Proteomes" id="UP000044806">
    <property type="component" value="Unassembled WGS sequence"/>
</dbReference>
<evidence type="ECO:0000313" key="2">
    <source>
        <dbReference type="Proteomes" id="UP000044806"/>
    </source>
</evidence>
<organism evidence="1 2">
    <name type="scientific">Vibrio cholerae</name>
    <dbReference type="NCBI Taxonomy" id="666"/>
    <lineage>
        <taxon>Bacteria</taxon>
        <taxon>Pseudomonadati</taxon>
        <taxon>Pseudomonadota</taxon>
        <taxon>Gammaproteobacteria</taxon>
        <taxon>Vibrionales</taxon>
        <taxon>Vibrionaceae</taxon>
        <taxon>Vibrio</taxon>
    </lineage>
</organism>
<proteinExistence type="predicted"/>
<gene>
    <name evidence="1" type="ORF">ERS013165_00174</name>
</gene>
<evidence type="ECO:0000313" key="1">
    <source>
        <dbReference type="EMBL" id="CRZ79373.1"/>
    </source>
</evidence>
<protein>
    <submittedName>
        <fullName evidence="1">Uncharacterized protein</fullName>
    </submittedName>
</protein>
<reference evidence="1 2" key="1">
    <citation type="submission" date="2015-07" db="EMBL/GenBank/DDBJ databases">
        <authorList>
            <consortium name="Pathogen Informatics"/>
        </authorList>
    </citation>
    <scope>NUCLEOTIDE SEQUENCE [LARGE SCALE GENOMIC DNA]</scope>
    <source>
        <strain evidence="1 2">A51</strain>
    </source>
</reference>
<dbReference type="AlphaFoldDB" id="A0A656AZ97"/>
<accession>A0A656AZ97</accession>
<dbReference type="EMBL" id="CWOW01000001">
    <property type="protein sequence ID" value="CRZ79373.1"/>
    <property type="molecule type" value="Genomic_DNA"/>
</dbReference>
<sequence length="119" mass="13786">MMNTMQNLFKVNGIQSDDRLFIHTQCRCSIDPVTFPTRLTQCWVDLFGITTALAGNDSIKLLEALNVERIVQHACIFTKIRGRNTNLRCTEENRFNQIKIALFYHALHEDRTDHATPTY</sequence>
<name>A0A656AZ97_VIBCL</name>